<accession>A0ACC3TZC9</accession>
<gene>
    <name evidence="1" type="ORF">V1517DRAFT_311694</name>
</gene>
<evidence type="ECO:0000313" key="2">
    <source>
        <dbReference type="Proteomes" id="UP001489719"/>
    </source>
</evidence>
<evidence type="ECO:0000313" key="1">
    <source>
        <dbReference type="EMBL" id="KAK9326404.1"/>
    </source>
</evidence>
<organism evidence="1 2">
    <name type="scientific">Lipomyces orientalis</name>
    <dbReference type="NCBI Taxonomy" id="1233043"/>
    <lineage>
        <taxon>Eukaryota</taxon>
        <taxon>Fungi</taxon>
        <taxon>Dikarya</taxon>
        <taxon>Ascomycota</taxon>
        <taxon>Saccharomycotina</taxon>
        <taxon>Lipomycetes</taxon>
        <taxon>Lipomycetales</taxon>
        <taxon>Lipomycetaceae</taxon>
        <taxon>Lipomyces</taxon>
    </lineage>
</organism>
<comment type="caution">
    <text evidence="1">The sequence shown here is derived from an EMBL/GenBank/DDBJ whole genome shotgun (WGS) entry which is preliminary data.</text>
</comment>
<dbReference type="EMBL" id="MU970034">
    <property type="protein sequence ID" value="KAK9326404.1"/>
    <property type="molecule type" value="Genomic_DNA"/>
</dbReference>
<reference evidence="2" key="1">
    <citation type="journal article" date="2024" name="Front. Bioeng. Biotechnol.">
        <title>Genome-scale model development and genomic sequencing of the oleaginous clade Lipomyces.</title>
        <authorList>
            <person name="Czajka J.J."/>
            <person name="Han Y."/>
            <person name="Kim J."/>
            <person name="Mondo S.J."/>
            <person name="Hofstad B.A."/>
            <person name="Robles A."/>
            <person name="Haridas S."/>
            <person name="Riley R."/>
            <person name="LaButti K."/>
            <person name="Pangilinan J."/>
            <person name="Andreopoulos W."/>
            <person name="Lipzen A."/>
            <person name="Yan J."/>
            <person name="Wang M."/>
            <person name="Ng V."/>
            <person name="Grigoriev I.V."/>
            <person name="Spatafora J.W."/>
            <person name="Magnuson J.K."/>
            <person name="Baker S.E."/>
            <person name="Pomraning K.R."/>
        </authorList>
    </citation>
    <scope>NUCLEOTIDE SEQUENCE [LARGE SCALE GENOMIC DNA]</scope>
    <source>
        <strain evidence="2">CBS 10300</strain>
    </source>
</reference>
<protein>
    <submittedName>
        <fullName evidence="1">PHD-zinc-finger like domain-containing protein</fullName>
    </submittedName>
</protein>
<keyword evidence="2" id="KW-1185">Reference proteome</keyword>
<dbReference type="Proteomes" id="UP001489719">
    <property type="component" value="Unassembled WGS sequence"/>
</dbReference>
<name>A0ACC3TZC9_9ASCO</name>
<sequence length="674" mass="76611">MEATNTSTTSRGPLRLRLFNDTATSSQSERDSGTERTFRLPSPHIARRRNPNGDGSRGSSRRTRTRSPPATSHPHVVVDEKPREERSYKEFHPDLDLNVQMMLLEADEVDGYSSRSGQSAISGRGRPLRQAKSNVSNVANRKSLNDQLNRPVFKVIKRSRSVISDGLDDLPIGMADVAGTLTRDRFELSEQYIRSEKIDMEPDDPNTVEYDMDEQDDQFLIILNEERRKKYSATPISRLLFEVVMTMLEKEWFALQLRVPKTKPSVIDALNENDESKCAICDDGECENSNAIVFCDGCNVAVHQDCYGVPFIPEGQWLCRRCQSGPRHNVSCIFCPNKSGAFKQTDRGHWAHLLCALWLPEISVGNMVYMEPVEGVDRVPRQRWKLVCYICKQKTGACIQCMNKSCFTAFHVSCARRAELQLHMRGSVAACLEEYEYLEAYCERHCSSEYRDAHDLKTTVAHAQAFYSSTFGTREYPDAQMSALSAATMADADELPRQELPRIKLNLSNLTASAASREEDDEGTKVVWKTNLGAPIIPHVIYKKICDRMNRYGIRKRKEFVSLLCRYWTLKKEIRRGATLLKRLQVALESMPDKDFTPEQEQKKLEFAKVLRTDLDRLITIVERVVAREATMLDLAEVEMKAIESIRSLDTSASDDPSTNTVYQDTENVTASQH</sequence>
<proteinExistence type="predicted"/>